<proteinExistence type="predicted"/>
<gene>
    <name evidence="1" type="ORF">MDA_GLEAN10025831</name>
</gene>
<dbReference type="Proteomes" id="UP000010556">
    <property type="component" value="Unassembled WGS sequence"/>
</dbReference>
<protein>
    <submittedName>
        <fullName evidence="1">Uncharacterized protein</fullName>
    </submittedName>
</protein>
<keyword evidence="2" id="KW-1185">Reference proteome</keyword>
<sequence length="161" mass="18350">MAQQAASPDTLAVPEVDNPHCANPWLNEDLVKSLRENLLQNEKSKTARKSVSPKLSPVISPRNSPRLLRRMLLNSNIPKQRRFTVAHTWILFKFLDAKLFVDGWTKENICEETKSSKQRWMYQFDGKGEEERIGVAEAQALNLVPLLCLFPSLLSFKSLTS</sequence>
<accession>L5LYT6</accession>
<dbReference type="AlphaFoldDB" id="L5LYT6"/>
<evidence type="ECO:0000313" key="2">
    <source>
        <dbReference type="Proteomes" id="UP000010556"/>
    </source>
</evidence>
<organism evidence="1 2">
    <name type="scientific">Myotis davidii</name>
    <name type="common">David's myotis</name>
    <dbReference type="NCBI Taxonomy" id="225400"/>
    <lineage>
        <taxon>Eukaryota</taxon>
        <taxon>Metazoa</taxon>
        <taxon>Chordata</taxon>
        <taxon>Craniata</taxon>
        <taxon>Vertebrata</taxon>
        <taxon>Euteleostomi</taxon>
        <taxon>Mammalia</taxon>
        <taxon>Eutheria</taxon>
        <taxon>Laurasiatheria</taxon>
        <taxon>Chiroptera</taxon>
        <taxon>Yangochiroptera</taxon>
        <taxon>Vespertilionidae</taxon>
        <taxon>Myotis</taxon>
    </lineage>
</organism>
<name>L5LYT6_MYODS</name>
<reference evidence="2" key="1">
    <citation type="journal article" date="2013" name="Science">
        <title>Comparative analysis of bat genomes provides insight into the evolution of flight and immunity.</title>
        <authorList>
            <person name="Zhang G."/>
            <person name="Cowled C."/>
            <person name="Shi Z."/>
            <person name="Huang Z."/>
            <person name="Bishop-Lilly K.A."/>
            <person name="Fang X."/>
            <person name="Wynne J.W."/>
            <person name="Xiong Z."/>
            <person name="Baker M.L."/>
            <person name="Zhao W."/>
            <person name="Tachedjian M."/>
            <person name="Zhu Y."/>
            <person name="Zhou P."/>
            <person name="Jiang X."/>
            <person name="Ng J."/>
            <person name="Yang L."/>
            <person name="Wu L."/>
            <person name="Xiao J."/>
            <person name="Feng Y."/>
            <person name="Chen Y."/>
            <person name="Sun X."/>
            <person name="Zhang Y."/>
            <person name="Marsh G.A."/>
            <person name="Crameri G."/>
            <person name="Broder C.C."/>
            <person name="Frey K.G."/>
            <person name="Wang L.F."/>
            <person name="Wang J."/>
        </authorList>
    </citation>
    <scope>NUCLEOTIDE SEQUENCE [LARGE SCALE GENOMIC DNA]</scope>
</reference>
<dbReference type="EMBL" id="KB106364">
    <property type="protein sequence ID" value="ELK31222.1"/>
    <property type="molecule type" value="Genomic_DNA"/>
</dbReference>
<evidence type="ECO:0000313" key="1">
    <source>
        <dbReference type="EMBL" id="ELK31222.1"/>
    </source>
</evidence>